<dbReference type="AlphaFoldDB" id="A0A4R1N0H1"/>
<dbReference type="EMBL" id="SMGR01000005">
    <property type="protein sequence ID" value="TCK99366.1"/>
    <property type="molecule type" value="Genomic_DNA"/>
</dbReference>
<keyword evidence="3" id="KW-1185">Reference proteome</keyword>
<comment type="caution">
    <text evidence="2">The sequence shown here is derived from an EMBL/GenBank/DDBJ whole genome shotgun (WGS) entry which is preliminary data.</text>
</comment>
<sequence>MQAGQHTPPNADAHRANPRQPFRFQQGTDSLMRYRDPAAFRAQRIAQIEAHIARQKSAGTLSPARRAYLERKIALLRA</sequence>
<organism evidence="2 3">
    <name type="scientific">Shimia isoporae</name>
    <dbReference type="NCBI Taxonomy" id="647720"/>
    <lineage>
        <taxon>Bacteria</taxon>
        <taxon>Pseudomonadati</taxon>
        <taxon>Pseudomonadota</taxon>
        <taxon>Alphaproteobacteria</taxon>
        <taxon>Rhodobacterales</taxon>
        <taxon>Roseobacteraceae</taxon>
    </lineage>
</organism>
<gene>
    <name evidence="2" type="ORF">BXY66_3868</name>
</gene>
<feature type="region of interest" description="Disordered" evidence="1">
    <location>
        <begin position="1"/>
        <end position="28"/>
    </location>
</feature>
<evidence type="ECO:0000313" key="2">
    <source>
        <dbReference type="EMBL" id="TCK99366.1"/>
    </source>
</evidence>
<accession>A0A4R1N0H1</accession>
<evidence type="ECO:0000313" key="3">
    <source>
        <dbReference type="Proteomes" id="UP000295673"/>
    </source>
</evidence>
<dbReference type="Proteomes" id="UP000295673">
    <property type="component" value="Unassembled WGS sequence"/>
</dbReference>
<protein>
    <submittedName>
        <fullName evidence="2">Uncharacterized protein</fullName>
    </submittedName>
</protein>
<name>A0A4R1N0H1_9RHOB</name>
<evidence type="ECO:0000256" key="1">
    <source>
        <dbReference type="SAM" id="MobiDB-lite"/>
    </source>
</evidence>
<dbReference type="RefSeq" id="WP_132861982.1">
    <property type="nucleotide sequence ID" value="NZ_SMGR01000005.1"/>
</dbReference>
<reference evidence="2 3" key="1">
    <citation type="submission" date="2019-03" db="EMBL/GenBank/DDBJ databases">
        <title>Genomic Encyclopedia of Archaeal and Bacterial Type Strains, Phase II (KMG-II): from individual species to whole genera.</title>
        <authorList>
            <person name="Goeker M."/>
        </authorList>
    </citation>
    <scope>NUCLEOTIDE SEQUENCE [LARGE SCALE GENOMIC DNA]</scope>
    <source>
        <strain evidence="2 3">DSM 26433</strain>
    </source>
</reference>
<proteinExistence type="predicted"/>